<dbReference type="InterPro" id="IPR050194">
    <property type="entry name" value="Glycosyltransferase_grp1"/>
</dbReference>
<keyword evidence="3" id="KW-1185">Reference proteome</keyword>
<dbReference type="HOGENOM" id="CLU_009583_28_3_10"/>
<dbReference type="Pfam" id="PF00534">
    <property type="entry name" value="Glycos_transf_1"/>
    <property type="match status" value="1"/>
</dbReference>
<dbReference type="EMBL" id="CM001167">
    <property type="protein sequence ID" value="EGJ72049.1"/>
    <property type="molecule type" value="Genomic_DNA"/>
</dbReference>
<evidence type="ECO:0000313" key="3">
    <source>
        <dbReference type="Proteomes" id="UP000018439"/>
    </source>
</evidence>
<dbReference type="AlphaFoldDB" id="F3ZS28"/>
<gene>
    <name evidence="2" type="ORF">Bcop_1861</name>
</gene>
<sequence length="415" mass="46850">MKILLVNCVFGFGSTGKIMLDLCRGLIEHGHEVKLCFGRGKQHNSDYATLLASPFVQKIQSLCSKFTGRGYECAPISTHHLFSVIKEWKPDVVNLHCVNANSINVAETISFLKENNIATVISNHAEFLYTGGCGHALSCEKWKIGCNDCEQIGKSYSMLPYSFVPQKTHRYWMHLQKAYSGFGKLIITGVSPWLVDRISDSPFFKSNQSFVVGNGLNTDVFSPRNYDYLLEKHQLTESQPILLHVTPNFFSPIKGGKYVLEIAKEIKESLPEAKIIIVGYRGDTSNLPENVIPVAFTKDQRELADYYTMANLTLLTSERETFSMVCAESLCCGTPVVGFKAGAPETISIKEYSRFVDYANVKLLHDAIIEMIKYKKINTINIEKSHYLYSVDRMVEGYLKCYIKVYKSEDINISR</sequence>
<dbReference type="OrthoDB" id="9768685at2"/>
<protein>
    <submittedName>
        <fullName evidence="2">Glycosyl transferase group 1</fullName>
    </submittedName>
</protein>
<dbReference type="eggNOG" id="COG0297">
    <property type="taxonomic scope" value="Bacteria"/>
</dbReference>
<feature type="domain" description="Glycosyl transferase family 1" evidence="1">
    <location>
        <begin position="232"/>
        <end position="376"/>
    </location>
</feature>
<dbReference type="Proteomes" id="UP000018439">
    <property type="component" value="Chromosome"/>
</dbReference>
<evidence type="ECO:0000313" key="2">
    <source>
        <dbReference type="EMBL" id="EGJ72049.1"/>
    </source>
</evidence>
<dbReference type="InterPro" id="IPR001296">
    <property type="entry name" value="Glyco_trans_1"/>
</dbReference>
<reference evidence="2 3" key="1">
    <citation type="journal article" date="2011" name="Stand. Genomic Sci.">
        <title>Non-contiguous finished genome sequence of Bacteroides coprosuis type strain (PC139).</title>
        <authorList>
            <person name="Land M."/>
            <person name="Held B."/>
            <person name="Gronow S."/>
            <person name="Abt B."/>
            <person name="Lucas S."/>
            <person name="Del Rio T.G."/>
            <person name="Nolan M."/>
            <person name="Tice H."/>
            <person name="Cheng J.F."/>
            <person name="Pitluck S."/>
            <person name="Liolios K."/>
            <person name="Pagani I."/>
            <person name="Ivanova N."/>
            <person name="Mavromatis K."/>
            <person name="Mikhailova N."/>
            <person name="Pati A."/>
            <person name="Tapia R."/>
            <person name="Han C."/>
            <person name="Goodwin L."/>
            <person name="Chen A."/>
            <person name="Palaniappan K."/>
            <person name="Hauser L."/>
            <person name="Brambilla E.M."/>
            <person name="Rohde M."/>
            <person name="Goker M."/>
            <person name="Detter J.C."/>
            <person name="Woyke T."/>
            <person name="Bristow J."/>
            <person name="Eisen J.A."/>
            <person name="Markowitz V."/>
            <person name="Hugenholtz P."/>
            <person name="Kyrpides N.C."/>
            <person name="Klenk H.P."/>
            <person name="Lapidus A."/>
        </authorList>
    </citation>
    <scope>NUCLEOTIDE SEQUENCE</scope>
    <source>
        <strain evidence="2 3">DSM 18011</strain>
    </source>
</reference>
<dbReference type="STRING" id="679937.Bcop_1861"/>
<dbReference type="Gene3D" id="3.40.50.2000">
    <property type="entry name" value="Glycogen Phosphorylase B"/>
    <property type="match status" value="2"/>
</dbReference>
<dbReference type="GO" id="GO:0016757">
    <property type="term" value="F:glycosyltransferase activity"/>
    <property type="evidence" value="ECO:0007669"/>
    <property type="project" value="InterPro"/>
</dbReference>
<name>F3ZS28_9BACE</name>
<proteinExistence type="predicted"/>
<accession>F3ZS28</accession>
<keyword evidence="2" id="KW-0808">Transferase</keyword>
<dbReference type="PANTHER" id="PTHR45947">
    <property type="entry name" value="SULFOQUINOVOSYL TRANSFERASE SQD2"/>
    <property type="match status" value="1"/>
</dbReference>
<organism evidence="2 3">
    <name type="scientific">Bacteroides coprosuis DSM 18011</name>
    <dbReference type="NCBI Taxonomy" id="679937"/>
    <lineage>
        <taxon>Bacteria</taxon>
        <taxon>Pseudomonadati</taxon>
        <taxon>Bacteroidota</taxon>
        <taxon>Bacteroidia</taxon>
        <taxon>Bacteroidales</taxon>
        <taxon>Bacteroidaceae</taxon>
        <taxon>Bacteroides</taxon>
    </lineage>
</organism>
<evidence type="ECO:0000259" key="1">
    <source>
        <dbReference type="Pfam" id="PF00534"/>
    </source>
</evidence>
<dbReference type="SUPFAM" id="SSF53756">
    <property type="entry name" value="UDP-Glycosyltransferase/glycogen phosphorylase"/>
    <property type="match status" value="1"/>
</dbReference>
<dbReference type="PANTHER" id="PTHR45947:SF3">
    <property type="entry name" value="SULFOQUINOVOSYL TRANSFERASE SQD2"/>
    <property type="match status" value="1"/>
</dbReference>